<dbReference type="AlphaFoldDB" id="A0A1G7S9Y2"/>
<gene>
    <name evidence="3" type="ORF">SAMN05660324_1909</name>
</gene>
<dbReference type="GO" id="GO:0016491">
    <property type="term" value="F:oxidoreductase activity"/>
    <property type="evidence" value="ECO:0007669"/>
    <property type="project" value="UniProtKB-KW"/>
</dbReference>
<dbReference type="SUPFAM" id="SSF51735">
    <property type="entry name" value="NAD(P)-binding Rossmann-fold domains"/>
    <property type="match status" value="1"/>
</dbReference>
<evidence type="ECO:0000256" key="1">
    <source>
        <dbReference type="ARBA" id="ARBA00006484"/>
    </source>
</evidence>
<protein>
    <submittedName>
        <fullName evidence="3">NAD(P)-dependent dehydrogenase, short-chain alcohol dehydrogenase family</fullName>
    </submittedName>
</protein>
<dbReference type="Pfam" id="PF13561">
    <property type="entry name" value="adh_short_C2"/>
    <property type="match status" value="1"/>
</dbReference>
<evidence type="ECO:0000256" key="2">
    <source>
        <dbReference type="ARBA" id="ARBA00023002"/>
    </source>
</evidence>
<dbReference type="PANTHER" id="PTHR24321">
    <property type="entry name" value="DEHYDROGENASES, SHORT CHAIN"/>
    <property type="match status" value="1"/>
</dbReference>
<organism evidence="3 4">
    <name type="scientific">Klenkia brasiliensis</name>
    <dbReference type="NCBI Taxonomy" id="333142"/>
    <lineage>
        <taxon>Bacteria</taxon>
        <taxon>Bacillati</taxon>
        <taxon>Actinomycetota</taxon>
        <taxon>Actinomycetes</taxon>
        <taxon>Geodermatophilales</taxon>
        <taxon>Geodermatophilaceae</taxon>
        <taxon>Klenkia</taxon>
    </lineage>
</organism>
<dbReference type="RefSeq" id="WP_091061922.1">
    <property type="nucleotide sequence ID" value="NZ_FNCF01000003.1"/>
</dbReference>
<evidence type="ECO:0000313" key="3">
    <source>
        <dbReference type="EMBL" id="SDG18990.1"/>
    </source>
</evidence>
<dbReference type="InterPro" id="IPR002347">
    <property type="entry name" value="SDR_fam"/>
</dbReference>
<evidence type="ECO:0000313" key="4">
    <source>
        <dbReference type="Proteomes" id="UP000198863"/>
    </source>
</evidence>
<sequence length="248" mass="25014">MTGTEREGRVGLVTGGASGIGAACAGQLARAGVRVVVADLRLDAARATAATVDGVAVQVDVSQPDSVGSMVAHVRDRFGRLDIAVNNAGVGVPSKKRIADMSDDDWHTVTAVNLDGVFHCLRAELPLMLRAPSGGSIVNVASVMGAVGTIGGAAYVAAKHAVVGLTRTAALEYAADGIRVNAVGPGFVDTPLLGHQDAALRERTAAAHPVGRLATAEEIAAVVCFLASPASSFVTGAFYLADGGYTAV</sequence>
<keyword evidence="4" id="KW-1185">Reference proteome</keyword>
<accession>A0A1G7S9Y2</accession>
<keyword evidence="2" id="KW-0560">Oxidoreductase</keyword>
<reference evidence="4" key="1">
    <citation type="submission" date="2016-10" db="EMBL/GenBank/DDBJ databases">
        <authorList>
            <person name="Varghese N."/>
            <person name="Submissions S."/>
        </authorList>
    </citation>
    <scope>NUCLEOTIDE SEQUENCE [LARGE SCALE GENOMIC DNA]</scope>
    <source>
        <strain evidence="4">DSM 44526</strain>
    </source>
</reference>
<dbReference type="FunFam" id="3.40.50.720:FF:000084">
    <property type="entry name" value="Short-chain dehydrogenase reductase"/>
    <property type="match status" value="1"/>
</dbReference>
<dbReference type="PRINTS" id="PR00080">
    <property type="entry name" value="SDRFAMILY"/>
</dbReference>
<dbReference type="InterPro" id="IPR036291">
    <property type="entry name" value="NAD(P)-bd_dom_sf"/>
</dbReference>
<dbReference type="InterPro" id="IPR020904">
    <property type="entry name" value="Sc_DH/Rdtase_CS"/>
</dbReference>
<comment type="similarity">
    <text evidence="1">Belongs to the short-chain dehydrogenases/reductases (SDR) family.</text>
</comment>
<dbReference type="PROSITE" id="PS00061">
    <property type="entry name" value="ADH_SHORT"/>
    <property type="match status" value="1"/>
</dbReference>
<dbReference type="PRINTS" id="PR00081">
    <property type="entry name" value="GDHRDH"/>
</dbReference>
<dbReference type="Proteomes" id="UP000198863">
    <property type="component" value="Unassembled WGS sequence"/>
</dbReference>
<dbReference type="EMBL" id="FNCF01000003">
    <property type="protein sequence ID" value="SDG18990.1"/>
    <property type="molecule type" value="Genomic_DNA"/>
</dbReference>
<name>A0A1G7S9Y2_9ACTN</name>
<dbReference type="PROSITE" id="PS51257">
    <property type="entry name" value="PROKAR_LIPOPROTEIN"/>
    <property type="match status" value="1"/>
</dbReference>
<dbReference type="OrthoDB" id="7064009at2"/>
<proteinExistence type="inferred from homology"/>
<dbReference type="PANTHER" id="PTHR24321:SF8">
    <property type="entry name" value="ESTRADIOL 17-BETA-DEHYDROGENASE 8-RELATED"/>
    <property type="match status" value="1"/>
</dbReference>
<dbReference type="Gene3D" id="3.40.50.720">
    <property type="entry name" value="NAD(P)-binding Rossmann-like Domain"/>
    <property type="match status" value="1"/>
</dbReference>